<dbReference type="InterPro" id="IPR006656">
    <property type="entry name" value="Mopterin_OxRdtase"/>
</dbReference>
<dbReference type="SMART" id="SM00926">
    <property type="entry name" value="Molybdop_Fe4S4"/>
    <property type="match status" value="1"/>
</dbReference>
<dbReference type="PANTHER" id="PTHR43105:SF9">
    <property type="entry name" value="NADPH-FE(3+) OXIDOREDUCTASE SUBUNIT ALPHA"/>
    <property type="match status" value="1"/>
</dbReference>
<dbReference type="EMBL" id="RBSH01000005">
    <property type="protein sequence ID" value="RMS07166.1"/>
    <property type="molecule type" value="Genomic_DNA"/>
</dbReference>
<keyword evidence="6" id="KW-0479">Metal-binding</keyword>
<keyword evidence="7" id="KW-0560">Oxidoreductase</keyword>
<comment type="similarity">
    <text evidence="3">Belongs to the prokaryotic molybdopterin-containing oxidoreductase family. NasA/NapA/NarB subfamily.</text>
</comment>
<dbReference type="PROSITE" id="PS00490">
    <property type="entry name" value="MOLYBDOPTERIN_PROK_2"/>
    <property type="match status" value="1"/>
</dbReference>
<dbReference type="GO" id="GO:0051539">
    <property type="term" value="F:4 iron, 4 sulfur cluster binding"/>
    <property type="evidence" value="ECO:0007669"/>
    <property type="project" value="UniProtKB-KW"/>
</dbReference>
<evidence type="ECO:0000256" key="5">
    <source>
        <dbReference type="ARBA" id="ARBA00022505"/>
    </source>
</evidence>
<organism evidence="12 13">
    <name type="scientific">Pseudomonas coronafaciens pv. garcae</name>
    <dbReference type="NCBI Taxonomy" id="251653"/>
    <lineage>
        <taxon>Bacteria</taxon>
        <taxon>Pseudomonadati</taxon>
        <taxon>Pseudomonadota</taxon>
        <taxon>Gammaproteobacteria</taxon>
        <taxon>Pseudomonadales</taxon>
        <taxon>Pseudomonadaceae</taxon>
        <taxon>Pseudomonas</taxon>
        <taxon>Pseudomonas coronafaciens</taxon>
    </lineage>
</organism>
<gene>
    <name evidence="12" type="ORF">ALP74_04330</name>
</gene>
<keyword evidence="9" id="KW-0411">Iron-sulfur</keyword>
<dbReference type="Gene3D" id="3.40.50.740">
    <property type="match status" value="1"/>
</dbReference>
<dbReference type="SUPFAM" id="SSF50692">
    <property type="entry name" value="ADC-like"/>
    <property type="match status" value="1"/>
</dbReference>
<keyword evidence="10" id="KW-0534">Nitrate assimilation</keyword>
<dbReference type="Gene3D" id="3.40.228.10">
    <property type="entry name" value="Dimethylsulfoxide Reductase, domain 2"/>
    <property type="match status" value="1"/>
</dbReference>
<dbReference type="FunFam" id="3.40.228.10:FF:000002">
    <property type="entry name" value="Formate dehydrogenase subunit alpha"/>
    <property type="match status" value="1"/>
</dbReference>
<evidence type="ECO:0000256" key="2">
    <source>
        <dbReference type="ARBA" id="ARBA00001966"/>
    </source>
</evidence>
<dbReference type="Pfam" id="PF00384">
    <property type="entry name" value="Molybdopterin"/>
    <property type="match status" value="1"/>
</dbReference>
<sequence length="938" mass="103024">MVLAADSRWPGYCSDPQPPDVRPARRYRGCLRMTSLAIPSSQITASTCCYCGVGCGVLIEHDGQKILAVSGDPTHPANFGKLCSKGSSLHLTGDIDARALYPELRLSKELARGVTDWDTALDHAANVFAECIREHGPDSVAFYISGQLLTEDYYAFNKLARALIGTNNIDSNSRLCMSSAVAGYKRSLGADAPPCNYEDIEQSDCVMIVGSNMAYAHPVLFRRLEEAKSRRPHMKLIVIDPRRTDTCQLADLHLAIQPGTDVALFHGILHVLMNERLIDPSFIAAHTEGYEALATLAGEYPPDYVATLCGITQDQLYTCARWIGESPSFLSLWCMGLNQSTAGTAKNSALINLHLATGQIGHPGAGPFSLTGQPNAMGGRETGSLSNLLPGHRDAANPAHRAEVAAYWGVDSLPANHGLSAIELFEQLQNGKIKALWIACTNPAQSLPDQNKIRQALETCPFVVLQEAFKTTETARFADLLLPAASWGEKEGTVTNSERRISNVRKAIQAPGEARPDWAITVDFAQRLQKRLQPDAPALFDFPTPKALFDEFKGLTVGRDLDLSGISRELIDQQGPQQWPYPTGAREGTSRLYTDGIFQTASGRAQFLSEPYVAARELRDAEYPLTLNTGRLRDHWHGMSRTGTAARLFGHVSEATLGLNLQDMQDHEVQTGDLVRLISRRGELLLPVSCDENLLPGQAFLPMHWGDRFLKGGVNILTQPAFDAVSKQPELKHSGVRIEKARLPWRFFALIEGNVQQRMEQLRPLCNGFAYLSMNLTGRDRPALIVNAASSVAPDPMLLHEIDRVLGLDAGPVMAYDDPRQAIGKRIRIDDQRIIGVRLAGETLARHWLQTLWLEERVDDSVRRWLLAPLSSQPGKDASQHRDNTLCNCMNVSQRSVMGGIARGLDLDQLKKQLGCGTQCGSCVPEIKRLINTVAVTE</sequence>
<dbReference type="InterPro" id="IPR041854">
    <property type="entry name" value="BFD-like_2Fe2S-bd_dom_sf"/>
</dbReference>
<evidence type="ECO:0000256" key="1">
    <source>
        <dbReference type="ARBA" id="ARBA00001942"/>
    </source>
</evidence>
<dbReference type="GO" id="GO:1990204">
    <property type="term" value="C:oxidoreductase complex"/>
    <property type="evidence" value="ECO:0007669"/>
    <property type="project" value="UniProtKB-ARBA"/>
</dbReference>
<protein>
    <submittedName>
        <fullName evidence="12">Molybdopterin oxidoreductase</fullName>
    </submittedName>
</protein>
<dbReference type="CDD" id="cd02791">
    <property type="entry name" value="MopB_CT_Nitrate-R-NapA-like"/>
    <property type="match status" value="1"/>
</dbReference>
<dbReference type="PROSITE" id="PS51669">
    <property type="entry name" value="4FE4S_MOW_BIS_MGD"/>
    <property type="match status" value="1"/>
</dbReference>
<evidence type="ECO:0000256" key="7">
    <source>
        <dbReference type="ARBA" id="ARBA00023002"/>
    </source>
</evidence>
<dbReference type="SUPFAM" id="SSF53706">
    <property type="entry name" value="Formate dehydrogenase/DMSO reductase, domains 1-3"/>
    <property type="match status" value="1"/>
</dbReference>
<keyword evidence="4" id="KW-0004">4Fe-4S</keyword>
<keyword evidence="5" id="KW-0500">Molybdenum</keyword>
<dbReference type="InterPro" id="IPR007419">
    <property type="entry name" value="BFD-like_2Fe2S-bd_dom"/>
</dbReference>
<dbReference type="CDD" id="cd02754">
    <property type="entry name" value="MopB_Nitrate-R-NapA-like"/>
    <property type="match status" value="1"/>
</dbReference>
<evidence type="ECO:0000256" key="6">
    <source>
        <dbReference type="ARBA" id="ARBA00022723"/>
    </source>
</evidence>
<feature type="domain" description="4Fe-4S Mo/W bis-MGD-type" evidence="11">
    <location>
        <begin position="41"/>
        <end position="97"/>
    </location>
</feature>
<evidence type="ECO:0000256" key="9">
    <source>
        <dbReference type="ARBA" id="ARBA00023014"/>
    </source>
</evidence>
<keyword evidence="8" id="KW-0408">Iron</keyword>
<evidence type="ECO:0000256" key="3">
    <source>
        <dbReference type="ARBA" id="ARBA00008747"/>
    </source>
</evidence>
<dbReference type="Gene3D" id="2.20.25.90">
    <property type="entry name" value="ADC-like domains"/>
    <property type="match status" value="1"/>
</dbReference>
<proteinExistence type="inferred from homology"/>
<dbReference type="Pfam" id="PF01568">
    <property type="entry name" value="Molydop_binding"/>
    <property type="match status" value="1"/>
</dbReference>
<dbReference type="Gene3D" id="2.40.40.20">
    <property type="match status" value="1"/>
</dbReference>
<evidence type="ECO:0000313" key="13">
    <source>
        <dbReference type="Proteomes" id="UP000272613"/>
    </source>
</evidence>
<dbReference type="InterPro" id="IPR009010">
    <property type="entry name" value="Asp_de-COase-like_dom_sf"/>
</dbReference>
<comment type="cofactor">
    <cofactor evidence="2">
        <name>[4Fe-4S] cluster</name>
        <dbReference type="ChEBI" id="CHEBI:49883"/>
    </cofactor>
</comment>
<dbReference type="AlphaFoldDB" id="A0AB37QWA5"/>
<dbReference type="GO" id="GO:0045333">
    <property type="term" value="P:cellular respiration"/>
    <property type="evidence" value="ECO:0007669"/>
    <property type="project" value="UniProtKB-ARBA"/>
</dbReference>
<evidence type="ECO:0000313" key="12">
    <source>
        <dbReference type="EMBL" id="RMS07166.1"/>
    </source>
</evidence>
<dbReference type="Proteomes" id="UP000272613">
    <property type="component" value="Unassembled WGS sequence"/>
</dbReference>
<dbReference type="GO" id="GO:0042128">
    <property type="term" value="P:nitrate assimilation"/>
    <property type="evidence" value="ECO:0007669"/>
    <property type="project" value="UniProtKB-KW"/>
</dbReference>
<accession>A0AB37QWA5</accession>
<dbReference type="InterPro" id="IPR006655">
    <property type="entry name" value="Mopterin_OxRdtase_prok_CS"/>
</dbReference>
<dbReference type="GO" id="GO:0043546">
    <property type="term" value="F:molybdopterin cofactor binding"/>
    <property type="evidence" value="ECO:0007669"/>
    <property type="project" value="InterPro"/>
</dbReference>
<evidence type="ECO:0000256" key="10">
    <source>
        <dbReference type="ARBA" id="ARBA00023063"/>
    </source>
</evidence>
<comment type="cofactor">
    <cofactor evidence="1">
        <name>Mo-bis(molybdopterin guanine dinucleotide)</name>
        <dbReference type="ChEBI" id="CHEBI:60539"/>
    </cofactor>
</comment>
<dbReference type="GO" id="GO:0016020">
    <property type="term" value="C:membrane"/>
    <property type="evidence" value="ECO:0007669"/>
    <property type="project" value="TreeGrafter"/>
</dbReference>
<evidence type="ECO:0000256" key="8">
    <source>
        <dbReference type="ARBA" id="ARBA00023004"/>
    </source>
</evidence>
<dbReference type="InterPro" id="IPR027467">
    <property type="entry name" value="MopterinOxRdtase_cofactor_BS"/>
</dbReference>
<dbReference type="GO" id="GO:0016491">
    <property type="term" value="F:oxidoreductase activity"/>
    <property type="evidence" value="ECO:0007669"/>
    <property type="project" value="UniProtKB-KW"/>
</dbReference>
<dbReference type="Gene3D" id="1.10.10.1100">
    <property type="entry name" value="BFD-like [2Fe-2S]-binding domain"/>
    <property type="match status" value="1"/>
</dbReference>
<evidence type="ECO:0000259" key="11">
    <source>
        <dbReference type="PROSITE" id="PS51669"/>
    </source>
</evidence>
<reference evidence="12 13" key="1">
    <citation type="submission" date="2018-08" db="EMBL/GenBank/DDBJ databases">
        <title>Recombination of ecologically and evolutionarily significant loci maintains genetic cohesion in the Pseudomonas syringae species complex.</title>
        <authorList>
            <person name="Dillon M."/>
            <person name="Thakur S."/>
            <person name="Almeida R.N.D."/>
            <person name="Weir B.S."/>
            <person name="Guttman D.S."/>
        </authorList>
    </citation>
    <scope>NUCLEOTIDE SEQUENCE [LARGE SCALE GENOMIC DNA]</scope>
    <source>
        <strain evidence="12 13">ICMP 5019</strain>
    </source>
</reference>
<dbReference type="Pfam" id="PF04879">
    <property type="entry name" value="Molybdop_Fe4S4"/>
    <property type="match status" value="1"/>
</dbReference>
<comment type="caution">
    <text evidence="12">The sequence shown here is derived from an EMBL/GenBank/DDBJ whole genome shotgun (WGS) entry which is preliminary data.</text>
</comment>
<dbReference type="InterPro" id="IPR006657">
    <property type="entry name" value="MoPterin_dinucl-bd_dom"/>
</dbReference>
<dbReference type="PROSITE" id="PS00551">
    <property type="entry name" value="MOLYBDOPTERIN_PROK_1"/>
    <property type="match status" value="1"/>
</dbReference>
<dbReference type="GO" id="GO:0046872">
    <property type="term" value="F:metal ion binding"/>
    <property type="evidence" value="ECO:0007669"/>
    <property type="project" value="UniProtKB-KW"/>
</dbReference>
<dbReference type="PANTHER" id="PTHR43105">
    <property type="entry name" value="RESPIRATORY NITRATE REDUCTASE"/>
    <property type="match status" value="1"/>
</dbReference>
<dbReference type="InterPro" id="IPR041957">
    <property type="entry name" value="CT_Nitrate-R-NapA-like"/>
</dbReference>
<name>A0AB37QWA5_9PSED</name>
<evidence type="ECO:0000256" key="4">
    <source>
        <dbReference type="ARBA" id="ARBA00022485"/>
    </source>
</evidence>
<dbReference type="InterPro" id="IPR006963">
    <property type="entry name" value="Mopterin_OxRdtase_4Fe-4S_dom"/>
</dbReference>
<dbReference type="Pfam" id="PF04324">
    <property type="entry name" value="Fer2_BFD"/>
    <property type="match status" value="1"/>
</dbReference>
<dbReference type="InterPro" id="IPR050123">
    <property type="entry name" value="Prok_molybdopt-oxidoreductase"/>
</dbReference>